<gene>
    <name evidence="12" type="primary">LOC103342469</name>
</gene>
<evidence type="ECO:0000256" key="6">
    <source>
        <dbReference type="ARBA" id="ARBA00023136"/>
    </source>
</evidence>
<evidence type="ECO:0000256" key="8">
    <source>
        <dbReference type="SAM" id="MobiDB-lite"/>
    </source>
</evidence>
<keyword evidence="6 9" id="KW-0472">Membrane</keyword>
<keyword evidence="11" id="KW-1185">Reference proteome</keyword>
<evidence type="ECO:0000256" key="4">
    <source>
        <dbReference type="ARBA" id="ARBA00022989"/>
    </source>
</evidence>
<evidence type="ECO:0000256" key="2">
    <source>
        <dbReference type="ARBA" id="ARBA00022692"/>
    </source>
</evidence>
<keyword evidence="2 9" id="KW-0812">Transmembrane</keyword>
<feature type="region of interest" description="Disordered" evidence="8">
    <location>
        <begin position="1"/>
        <end position="21"/>
    </location>
</feature>
<organism evidence="11 12">
    <name type="scientific">Prunus mume</name>
    <name type="common">Japanese apricot</name>
    <name type="synonym">Armeniaca mume</name>
    <dbReference type="NCBI Taxonomy" id="102107"/>
    <lineage>
        <taxon>Eukaryota</taxon>
        <taxon>Viridiplantae</taxon>
        <taxon>Streptophyta</taxon>
        <taxon>Embryophyta</taxon>
        <taxon>Tracheophyta</taxon>
        <taxon>Spermatophyta</taxon>
        <taxon>Magnoliopsida</taxon>
        <taxon>eudicotyledons</taxon>
        <taxon>Gunneridae</taxon>
        <taxon>Pentapetalae</taxon>
        <taxon>rosids</taxon>
        <taxon>fabids</taxon>
        <taxon>Rosales</taxon>
        <taxon>Rosaceae</taxon>
        <taxon>Amygdaloideae</taxon>
        <taxon>Amygdaleae</taxon>
        <taxon>Prunus</taxon>
    </lineage>
</organism>
<feature type="repeat" description="ANK" evidence="7">
    <location>
        <begin position="114"/>
        <end position="136"/>
    </location>
</feature>
<reference evidence="12" key="2">
    <citation type="submission" date="2025-08" db="UniProtKB">
        <authorList>
            <consortium name="RefSeq"/>
        </authorList>
    </citation>
    <scope>IDENTIFICATION</scope>
</reference>
<dbReference type="PROSITE" id="PS50297">
    <property type="entry name" value="ANK_REP_REGION"/>
    <property type="match status" value="2"/>
</dbReference>
<dbReference type="Pfam" id="PF13962">
    <property type="entry name" value="PGG"/>
    <property type="match status" value="1"/>
</dbReference>
<feature type="transmembrane region" description="Helical" evidence="9">
    <location>
        <begin position="589"/>
        <end position="613"/>
    </location>
</feature>
<dbReference type="GeneID" id="103342469"/>
<keyword evidence="3" id="KW-0677">Repeat</keyword>
<feature type="transmembrane region" description="Helical" evidence="9">
    <location>
        <begin position="508"/>
        <end position="528"/>
    </location>
</feature>
<feature type="transmembrane region" description="Helical" evidence="9">
    <location>
        <begin position="548"/>
        <end position="577"/>
    </location>
</feature>
<feature type="region of interest" description="Disordered" evidence="8">
    <location>
        <begin position="480"/>
        <end position="501"/>
    </location>
</feature>
<dbReference type="InterPro" id="IPR002110">
    <property type="entry name" value="Ankyrin_rpt"/>
</dbReference>
<reference evidence="11" key="1">
    <citation type="journal article" date="2012" name="Nat. Commun.">
        <title>The genome of Prunus mume.</title>
        <authorList>
            <person name="Zhang Q."/>
            <person name="Chen W."/>
            <person name="Sun L."/>
            <person name="Zhao F."/>
            <person name="Huang B."/>
            <person name="Yang W."/>
            <person name="Tao Y."/>
            <person name="Wang J."/>
            <person name="Yuan Z."/>
            <person name="Fan G."/>
            <person name="Xing Z."/>
            <person name="Han C."/>
            <person name="Pan H."/>
            <person name="Zhong X."/>
            <person name="Shi W."/>
            <person name="Liang X."/>
            <person name="Du D."/>
            <person name="Sun F."/>
            <person name="Xu Z."/>
            <person name="Hao R."/>
            <person name="Lv T."/>
            <person name="Lv Y."/>
            <person name="Zheng Z."/>
            <person name="Sun M."/>
            <person name="Luo L."/>
            <person name="Cai M."/>
            <person name="Gao Y."/>
            <person name="Wang J."/>
            <person name="Yin Y."/>
            <person name="Xu X."/>
            <person name="Cheng T."/>
            <person name="Wang J."/>
        </authorList>
    </citation>
    <scope>NUCLEOTIDE SEQUENCE [LARGE SCALE GENOMIC DNA]</scope>
</reference>
<evidence type="ECO:0000313" key="12">
    <source>
        <dbReference type="RefSeq" id="XP_008244318.1"/>
    </source>
</evidence>
<dbReference type="Gene3D" id="1.25.40.20">
    <property type="entry name" value="Ankyrin repeat-containing domain"/>
    <property type="match status" value="2"/>
</dbReference>
<dbReference type="Proteomes" id="UP000694861">
    <property type="component" value="Unplaced"/>
</dbReference>
<dbReference type="RefSeq" id="XP_008244318.1">
    <property type="nucleotide sequence ID" value="XM_008246096.1"/>
</dbReference>
<evidence type="ECO:0000259" key="10">
    <source>
        <dbReference type="Pfam" id="PF13962"/>
    </source>
</evidence>
<dbReference type="PANTHER" id="PTHR24186">
    <property type="entry name" value="PROTEIN PHOSPHATASE 1 REGULATORY SUBUNIT"/>
    <property type="match status" value="1"/>
</dbReference>
<comment type="subcellular location">
    <subcellularLocation>
        <location evidence="1">Membrane</location>
        <topology evidence="1">Multi-pass membrane protein</topology>
    </subcellularLocation>
</comment>
<feature type="transmembrane region" description="Helical" evidence="9">
    <location>
        <begin position="619"/>
        <end position="641"/>
    </location>
</feature>
<evidence type="ECO:0000256" key="1">
    <source>
        <dbReference type="ARBA" id="ARBA00004141"/>
    </source>
</evidence>
<protein>
    <submittedName>
        <fullName evidence="12">Ankyrin repeat-containing protein At3g12360-like isoform X1</fullName>
    </submittedName>
</protein>
<dbReference type="InterPro" id="IPR026961">
    <property type="entry name" value="PGG_dom"/>
</dbReference>
<proteinExistence type="predicted"/>
<dbReference type="PANTHER" id="PTHR24186:SF50">
    <property type="entry name" value="ANKYRIN REPEAT-CONTAINING PROTEIN ITN1-LIKE ISOFORM X1"/>
    <property type="match status" value="1"/>
</dbReference>
<evidence type="ECO:0000256" key="7">
    <source>
        <dbReference type="PROSITE-ProRule" id="PRU00023"/>
    </source>
</evidence>
<evidence type="ECO:0000256" key="3">
    <source>
        <dbReference type="ARBA" id="ARBA00022737"/>
    </source>
</evidence>
<evidence type="ECO:0000256" key="5">
    <source>
        <dbReference type="ARBA" id="ARBA00023043"/>
    </source>
</evidence>
<name>A0ABM0PTP6_PRUMU</name>
<dbReference type="PROSITE" id="PS50088">
    <property type="entry name" value="ANK_REPEAT"/>
    <property type="match status" value="2"/>
</dbReference>
<keyword evidence="4 9" id="KW-1133">Transmembrane helix</keyword>
<dbReference type="SUPFAM" id="SSF48403">
    <property type="entry name" value="Ankyrin repeat"/>
    <property type="match status" value="1"/>
</dbReference>
<feature type="repeat" description="ANK" evidence="7">
    <location>
        <begin position="265"/>
        <end position="287"/>
    </location>
</feature>
<sequence length="683" mass="74978">MMDASNSTNQTKSTIQLAQAGQADETNQEACLRSGMDLDVYKAAKEGNIDVLQRQQEHLHQILTSTKNTVLHIYIACAGSPSLIEPEKVAHKPSNIVEKILEMCPKLLWQSNGSGETALHIAARHGCSDIVAVLVKAAKARHGDLGQGVKEAWRCLIRKTNEGKDTALHEAARFNHLNVVEILTKEDTEFSYSANDSGDTPLYLAAERGYRDLVFKMLETCKYPTYGGPNGRTALHAAVVCNDDQITRKILKHTKMALTKVVDGRGWTPLHFAALFGHTSIVKQLIESDKSAAYIGDNVYKKTPLHVAALQGHEQVMREIISHCPDCCELVDHKGCNALHYAIEWPRGLIEDLVLKDPWLSHVLLNGKDVDGNTPFHLLSVADNFIGDTRIDQMTFNKKNLDDLDNILADETLLPTLKNTVNRILEWNGVRPGGPYPIVSHEDSIGRNSKLYGDTIEEVKEDKGGILEMKDAIGYHSIDMSGENKGANDNDAAEEERQTSAAKEGRQTYLVVATLIATVTFTAGFTMPGGYQSEKGPDQGFAVLTRNAAFIAFVITNTLAMCMSSGSVFIHVLLQFLTKYKKMPADIAWGLYSMGSALVLMVIAFITGTYAVLGHSSALANAACVLGCLYFFAGYLPVLLLSKDERMKVYKFLKSVYPCLPIPGDIASFVSSQKSEKHSRESG</sequence>
<keyword evidence="5 7" id="KW-0040">ANK repeat</keyword>
<feature type="domain" description="PGG" evidence="10">
    <location>
        <begin position="502"/>
        <end position="612"/>
    </location>
</feature>
<dbReference type="Pfam" id="PF00023">
    <property type="entry name" value="Ank"/>
    <property type="match status" value="1"/>
</dbReference>
<dbReference type="Pfam" id="PF12796">
    <property type="entry name" value="Ank_2"/>
    <property type="match status" value="3"/>
</dbReference>
<evidence type="ECO:0000256" key="9">
    <source>
        <dbReference type="SAM" id="Phobius"/>
    </source>
</evidence>
<dbReference type="SMART" id="SM00248">
    <property type="entry name" value="ANK"/>
    <property type="match status" value="7"/>
</dbReference>
<evidence type="ECO:0000313" key="11">
    <source>
        <dbReference type="Proteomes" id="UP000694861"/>
    </source>
</evidence>
<accession>A0ABM0PTP6</accession>
<dbReference type="InterPro" id="IPR036770">
    <property type="entry name" value="Ankyrin_rpt-contain_sf"/>
</dbReference>